<accession>A0AAN6NKN9</accession>
<dbReference type="EMBL" id="MU859333">
    <property type="protein sequence ID" value="KAK3947604.1"/>
    <property type="molecule type" value="Genomic_DNA"/>
</dbReference>
<dbReference type="Proteomes" id="UP001303222">
    <property type="component" value="Unassembled WGS sequence"/>
</dbReference>
<organism evidence="2 3">
    <name type="scientific">Pseudoneurospora amorphoporcata</name>
    <dbReference type="NCBI Taxonomy" id="241081"/>
    <lineage>
        <taxon>Eukaryota</taxon>
        <taxon>Fungi</taxon>
        <taxon>Dikarya</taxon>
        <taxon>Ascomycota</taxon>
        <taxon>Pezizomycotina</taxon>
        <taxon>Sordariomycetes</taxon>
        <taxon>Sordariomycetidae</taxon>
        <taxon>Sordariales</taxon>
        <taxon>Sordariaceae</taxon>
        <taxon>Pseudoneurospora</taxon>
    </lineage>
</organism>
<comment type="caution">
    <text evidence="2">The sequence shown here is derived from an EMBL/GenBank/DDBJ whole genome shotgun (WGS) entry which is preliminary data.</text>
</comment>
<evidence type="ECO:0000256" key="1">
    <source>
        <dbReference type="SAM" id="MobiDB-lite"/>
    </source>
</evidence>
<proteinExistence type="predicted"/>
<feature type="region of interest" description="Disordered" evidence="1">
    <location>
        <begin position="230"/>
        <end position="362"/>
    </location>
</feature>
<evidence type="ECO:0000313" key="3">
    <source>
        <dbReference type="Proteomes" id="UP001303222"/>
    </source>
</evidence>
<gene>
    <name evidence="2" type="ORF">QBC32DRAFT_247399</name>
</gene>
<protein>
    <submittedName>
        <fullName evidence="2">Uncharacterized protein</fullName>
    </submittedName>
</protein>
<keyword evidence="3" id="KW-1185">Reference proteome</keyword>
<sequence length="507" mass="57803">MADIFGTGSAVLGVATAAIKLFTLIVEIADATRTIRRQIHNDALPFRSFRDLIETAEYLIKFRLPEAGRELVGYMHDRNIFWCIAEEAKALDDEINEQMEKIQLLKQKYANDHSSYPNRFYAAWRWEKIRKPKLELLHPRMEQLKSTIQLILAMIQLEVMARNGEGSRSRGKMEEIEKLRELIRKHLEAIEQLRRDFPPVAKPGSRNRRADSAAEICYLASTIRNRGKVPEIAQDLPPPPVSAFRQTLGDTPDFESRPGTELPSTTCPRCYRSFRTPGQTRSQSVALVQESVQNTGPEGYQPRPPTPQHDIQSPPAQETAPVITAPRVHTTREPPNQDSDDDPSTVPNGPLDVPAPWLTHSRRPSAERLPPVITSVEILDYRNQWRSLPVRLDTSLHIPNRHDAGRREINYYGIVSLRMLIDKLGWPEATLLEDPKFVEIRNGNRFNWDLKRHEGIGRVELTWRVDQTDDEWAIGVVPKLTRECIVSREDPCEQGVVLKAMPAAQNA</sequence>
<feature type="compositionally biased region" description="Polar residues" evidence="1">
    <location>
        <begin position="276"/>
        <end position="296"/>
    </location>
</feature>
<reference evidence="2" key="1">
    <citation type="journal article" date="2023" name="Mol. Phylogenet. Evol.">
        <title>Genome-scale phylogeny and comparative genomics of the fungal order Sordariales.</title>
        <authorList>
            <person name="Hensen N."/>
            <person name="Bonometti L."/>
            <person name="Westerberg I."/>
            <person name="Brannstrom I.O."/>
            <person name="Guillou S."/>
            <person name="Cros-Aarteil S."/>
            <person name="Calhoun S."/>
            <person name="Haridas S."/>
            <person name="Kuo A."/>
            <person name="Mondo S."/>
            <person name="Pangilinan J."/>
            <person name="Riley R."/>
            <person name="LaButti K."/>
            <person name="Andreopoulos B."/>
            <person name="Lipzen A."/>
            <person name="Chen C."/>
            <person name="Yan M."/>
            <person name="Daum C."/>
            <person name="Ng V."/>
            <person name="Clum A."/>
            <person name="Steindorff A."/>
            <person name="Ohm R.A."/>
            <person name="Martin F."/>
            <person name="Silar P."/>
            <person name="Natvig D.O."/>
            <person name="Lalanne C."/>
            <person name="Gautier V."/>
            <person name="Ament-Velasquez S.L."/>
            <person name="Kruys A."/>
            <person name="Hutchinson M.I."/>
            <person name="Powell A.J."/>
            <person name="Barry K."/>
            <person name="Miller A.N."/>
            <person name="Grigoriev I.V."/>
            <person name="Debuchy R."/>
            <person name="Gladieux P."/>
            <person name="Hiltunen Thoren M."/>
            <person name="Johannesson H."/>
        </authorList>
    </citation>
    <scope>NUCLEOTIDE SEQUENCE</scope>
    <source>
        <strain evidence="2">CBS 626.80</strain>
    </source>
</reference>
<name>A0AAN6NKN9_9PEZI</name>
<evidence type="ECO:0000313" key="2">
    <source>
        <dbReference type="EMBL" id="KAK3947604.1"/>
    </source>
</evidence>
<dbReference type="AlphaFoldDB" id="A0AAN6NKN9"/>
<reference evidence="2" key="2">
    <citation type="submission" date="2023-06" db="EMBL/GenBank/DDBJ databases">
        <authorList>
            <consortium name="Lawrence Berkeley National Laboratory"/>
            <person name="Mondo S.J."/>
            <person name="Hensen N."/>
            <person name="Bonometti L."/>
            <person name="Westerberg I."/>
            <person name="Brannstrom I.O."/>
            <person name="Guillou S."/>
            <person name="Cros-Aarteil S."/>
            <person name="Calhoun S."/>
            <person name="Haridas S."/>
            <person name="Kuo A."/>
            <person name="Pangilinan J."/>
            <person name="Riley R."/>
            <person name="Labutti K."/>
            <person name="Andreopoulos B."/>
            <person name="Lipzen A."/>
            <person name="Chen C."/>
            <person name="Yanf M."/>
            <person name="Daum C."/>
            <person name="Ng V."/>
            <person name="Clum A."/>
            <person name="Steindorff A."/>
            <person name="Ohm R."/>
            <person name="Martin F."/>
            <person name="Silar P."/>
            <person name="Natvig D."/>
            <person name="Lalanne C."/>
            <person name="Gautier V."/>
            <person name="Ament-Velasquez S.L."/>
            <person name="Kruys A."/>
            <person name="Hutchinson M.I."/>
            <person name="Powell A.J."/>
            <person name="Barry K."/>
            <person name="Miller A.N."/>
            <person name="Grigoriev I.V."/>
            <person name="Debuchy R."/>
            <person name="Gladieux P."/>
            <person name="Thoren M.H."/>
            <person name="Johannesson H."/>
        </authorList>
    </citation>
    <scope>NUCLEOTIDE SEQUENCE</scope>
    <source>
        <strain evidence="2">CBS 626.80</strain>
    </source>
</reference>